<dbReference type="InterPro" id="IPR036565">
    <property type="entry name" value="Mur-like_cat_sf"/>
</dbReference>
<comment type="catalytic activity">
    <reaction evidence="20">
        <text>(6S)-5,6,7,8-tetrahydrofolyl-(gamma-L-Glu)(n) + L-glutamate + ATP = (6S)-5,6,7,8-tetrahydrofolyl-(gamma-L-Glu)(n+1) + ADP + phosphate + H(+)</text>
        <dbReference type="Rhea" id="RHEA:10580"/>
        <dbReference type="Rhea" id="RHEA-COMP:14738"/>
        <dbReference type="Rhea" id="RHEA-COMP:14740"/>
        <dbReference type="ChEBI" id="CHEBI:15378"/>
        <dbReference type="ChEBI" id="CHEBI:29985"/>
        <dbReference type="ChEBI" id="CHEBI:30616"/>
        <dbReference type="ChEBI" id="CHEBI:43474"/>
        <dbReference type="ChEBI" id="CHEBI:141005"/>
        <dbReference type="ChEBI" id="CHEBI:456216"/>
        <dbReference type="EC" id="6.3.2.17"/>
    </reaction>
</comment>
<dbReference type="GO" id="GO:0004326">
    <property type="term" value="F:tetrahydrofolylpolyglutamate synthase activity"/>
    <property type="evidence" value="ECO:0007669"/>
    <property type="project" value="UniProtKB-EC"/>
</dbReference>
<dbReference type="PANTHER" id="PTHR11136:SF5">
    <property type="entry name" value="FOLYLPOLYGLUTAMATE SYNTHASE, MITOCHONDRIAL"/>
    <property type="match status" value="1"/>
</dbReference>
<dbReference type="Gene3D" id="3.90.190.20">
    <property type="entry name" value="Mur ligase, C-terminal domain"/>
    <property type="match status" value="1"/>
</dbReference>
<keyword evidence="8" id="KW-0963">Cytoplasm</keyword>
<reference evidence="23 24" key="1">
    <citation type="submission" date="2016-04" db="EMBL/GenBank/DDBJ databases">
        <title>A degradative enzymes factory behind the ericoid mycorrhizal symbiosis.</title>
        <authorList>
            <consortium name="DOE Joint Genome Institute"/>
            <person name="Martino E."/>
            <person name="Morin E."/>
            <person name="Grelet G."/>
            <person name="Kuo A."/>
            <person name="Kohler A."/>
            <person name="Daghino S."/>
            <person name="Barry K."/>
            <person name="Choi C."/>
            <person name="Cichocki N."/>
            <person name="Clum A."/>
            <person name="Copeland A."/>
            <person name="Hainaut M."/>
            <person name="Haridas S."/>
            <person name="Labutti K."/>
            <person name="Lindquist E."/>
            <person name="Lipzen A."/>
            <person name="Khouja H.-R."/>
            <person name="Murat C."/>
            <person name="Ohm R."/>
            <person name="Olson A."/>
            <person name="Spatafora J."/>
            <person name="Veneault-Fourrey C."/>
            <person name="Henrissat B."/>
            <person name="Grigoriev I."/>
            <person name="Martin F."/>
            <person name="Perotto S."/>
        </authorList>
    </citation>
    <scope>NUCLEOTIDE SEQUENCE [LARGE SCALE GENOMIC DNA]</scope>
    <source>
        <strain evidence="23 24">E</strain>
    </source>
</reference>
<proteinExistence type="inferred from homology"/>
<evidence type="ECO:0000256" key="10">
    <source>
        <dbReference type="ARBA" id="ARBA00022598"/>
    </source>
</evidence>
<protein>
    <recommendedName>
        <fullName evidence="7">tetrahydrofolate synthase</fullName>
        <ecNumber evidence="7">6.3.2.17</ecNumber>
    </recommendedName>
    <alternativeName>
        <fullName evidence="19">Folylpoly-gamma-glutamate synthetase</fullName>
    </alternativeName>
    <alternativeName>
        <fullName evidence="18">Tetrahydrofolylpolyglutamate synthase</fullName>
    </alternativeName>
</protein>
<keyword evidence="12 21" id="KW-0547">Nucleotide-binding</keyword>
<dbReference type="EMBL" id="KZ613865">
    <property type="protein sequence ID" value="PMD54324.1"/>
    <property type="molecule type" value="Genomic_DNA"/>
</dbReference>
<evidence type="ECO:0000256" key="12">
    <source>
        <dbReference type="ARBA" id="ARBA00022741"/>
    </source>
</evidence>
<evidence type="ECO:0000256" key="16">
    <source>
        <dbReference type="ARBA" id="ARBA00023128"/>
    </source>
</evidence>
<keyword evidence="10 23" id="KW-0436">Ligase</keyword>
<dbReference type="GeneID" id="36583720"/>
<name>A0A2J6SU71_9HELO</name>
<keyword evidence="9" id="KW-0554">One-carbon metabolism</keyword>
<dbReference type="InterPro" id="IPR001645">
    <property type="entry name" value="Folylpolyglutamate_synth"/>
</dbReference>
<feature type="binding site" evidence="21">
    <location>
        <position position="354"/>
    </location>
    <ligand>
        <name>ATP</name>
        <dbReference type="ChEBI" id="CHEBI:30616"/>
    </ligand>
</feature>
<evidence type="ECO:0000256" key="14">
    <source>
        <dbReference type="ARBA" id="ARBA00022840"/>
    </source>
</evidence>
<keyword evidence="17" id="KW-0472">Membrane</keyword>
<evidence type="ECO:0000256" key="17">
    <source>
        <dbReference type="ARBA" id="ARBA00023136"/>
    </source>
</evidence>
<feature type="binding site" evidence="21">
    <location>
        <position position="368"/>
    </location>
    <ligand>
        <name>ATP</name>
        <dbReference type="ChEBI" id="CHEBI:30616"/>
    </ligand>
</feature>
<evidence type="ECO:0000256" key="21">
    <source>
        <dbReference type="PIRSR" id="PIRSR038895-1"/>
    </source>
</evidence>
<comment type="pathway">
    <text evidence="5">Cofactor biosynthesis; tetrahydrofolylpolyglutamate biosynthesis.</text>
</comment>
<gene>
    <name evidence="23" type="ORF">K444DRAFT_539606</name>
</gene>
<keyword evidence="24" id="KW-1185">Reference proteome</keyword>
<keyword evidence="13" id="KW-0999">Mitochondrion inner membrane</keyword>
<evidence type="ECO:0000313" key="24">
    <source>
        <dbReference type="Proteomes" id="UP000235371"/>
    </source>
</evidence>
<dbReference type="PROSITE" id="PS01011">
    <property type="entry name" value="FOLYLPOLYGLU_SYNT_1"/>
    <property type="match status" value="1"/>
</dbReference>
<evidence type="ECO:0000256" key="13">
    <source>
        <dbReference type="ARBA" id="ARBA00022792"/>
    </source>
</evidence>
<dbReference type="GO" id="GO:0006730">
    <property type="term" value="P:one-carbon metabolic process"/>
    <property type="evidence" value="ECO:0007669"/>
    <property type="project" value="UniProtKB-KW"/>
</dbReference>
<evidence type="ECO:0000256" key="11">
    <source>
        <dbReference type="ARBA" id="ARBA00022723"/>
    </source>
</evidence>
<dbReference type="STRING" id="1095630.A0A2J6SU71"/>
<dbReference type="SUPFAM" id="SSF53623">
    <property type="entry name" value="MurD-like peptide ligases, catalytic domain"/>
    <property type="match status" value="1"/>
</dbReference>
<evidence type="ECO:0000313" key="23">
    <source>
        <dbReference type="EMBL" id="PMD54324.1"/>
    </source>
</evidence>
<evidence type="ECO:0000256" key="5">
    <source>
        <dbReference type="ARBA" id="ARBA00005150"/>
    </source>
</evidence>
<comment type="similarity">
    <text evidence="6">Belongs to the folylpolyglutamate synthase family.</text>
</comment>
<evidence type="ECO:0000256" key="3">
    <source>
        <dbReference type="ARBA" id="ARBA00004305"/>
    </source>
</evidence>
<dbReference type="EC" id="6.3.2.17" evidence="7"/>
<evidence type="ECO:0000256" key="8">
    <source>
        <dbReference type="ARBA" id="ARBA00022490"/>
    </source>
</evidence>
<evidence type="ECO:0000256" key="15">
    <source>
        <dbReference type="ARBA" id="ARBA00022842"/>
    </source>
</evidence>
<evidence type="ECO:0000256" key="4">
    <source>
        <dbReference type="ARBA" id="ARBA00004496"/>
    </source>
</evidence>
<dbReference type="InParanoid" id="A0A2J6SU71"/>
<dbReference type="RefSeq" id="XP_024731228.1">
    <property type="nucleotide sequence ID" value="XM_024875641.1"/>
</dbReference>
<dbReference type="Proteomes" id="UP000235371">
    <property type="component" value="Unassembled WGS sequence"/>
</dbReference>
<dbReference type="GO" id="GO:0005829">
    <property type="term" value="C:cytosol"/>
    <property type="evidence" value="ECO:0007669"/>
    <property type="project" value="TreeGrafter"/>
</dbReference>
<feature type="binding site" evidence="22">
    <location>
        <position position="203"/>
    </location>
    <ligand>
        <name>Mg(2+)</name>
        <dbReference type="ChEBI" id="CHEBI:18420"/>
        <label>1</label>
    </ligand>
</feature>
<keyword evidence="14 21" id="KW-0067">ATP-binding</keyword>
<dbReference type="InterPro" id="IPR023600">
    <property type="entry name" value="Folylpolyglutamate_synth_euk"/>
</dbReference>
<accession>A0A2J6SU71</accession>
<evidence type="ECO:0000256" key="20">
    <source>
        <dbReference type="ARBA" id="ARBA00047493"/>
    </source>
</evidence>
<keyword evidence="16" id="KW-0496">Mitochondrion</keyword>
<comment type="subcellular location">
    <subcellularLocation>
        <location evidence="4">Cytoplasm</location>
    </subcellularLocation>
    <subcellularLocation>
        <location evidence="2">Mitochondrion inner membrane</location>
    </subcellularLocation>
    <subcellularLocation>
        <location evidence="3">Mitochondrion matrix</location>
    </subcellularLocation>
</comment>
<evidence type="ECO:0000256" key="22">
    <source>
        <dbReference type="PIRSR" id="PIRSR038895-2"/>
    </source>
</evidence>
<dbReference type="PIRSF" id="PIRSF038895">
    <property type="entry name" value="FPGS"/>
    <property type="match status" value="1"/>
</dbReference>
<evidence type="ECO:0000256" key="6">
    <source>
        <dbReference type="ARBA" id="ARBA00008276"/>
    </source>
</evidence>
<dbReference type="SUPFAM" id="SSF53244">
    <property type="entry name" value="MurD-like peptide ligases, peptide-binding domain"/>
    <property type="match status" value="1"/>
</dbReference>
<evidence type="ECO:0000256" key="7">
    <source>
        <dbReference type="ARBA" id="ARBA00013025"/>
    </source>
</evidence>
<evidence type="ECO:0000256" key="9">
    <source>
        <dbReference type="ARBA" id="ARBA00022563"/>
    </source>
</evidence>
<dbReference type="InterPro" id="IPR036615">
    <property type="entry name" value="Mur_ligase_C_dom_sf"/>
</dbReference>
<evidence type="ECO:0000256" key="2">
    <source>
        <dbReference type="ARBA" id="ARBA00004273"/>
    </source>
</evidence>
<dbReference type="PANTHER" id="PTHR11136">
    <property type="entry name" value="FOLYLPOLYGLUTAMATE SYNTHASE-RELATED"/>
    <property type="match status" value="1"/>
</dbReference>
<dbReference type="GO" id="GO:0005524">
    <property type="term" value="F:ATP binding"/>
    <property type="evidence" value="ECO:0007669"/>
    <property type="project" value="UniProtKB-KW"/>
</dbReference>
<evidence type="ECO:0000256" key="18">
    <source>
        <dbReference type="ARBA" id="ARBA00030592"/>
    </source>
</evidence>
<keyword evidence="11 22" id="KW-0479">Metal-binding</keyword>
<dbReference type="GO" id="GO:0005759">
    <property type="term" value="C:mitochondrial matrix"/>
    <property type="evidence" value="ECO:0007669"/>
    <property type="project" value="UniProtKB-SubCell"/>
</dbReference>
<evidence type="ECO:0000256" key="1">
    <source>
        <dbReference type="ARBA" id="ARBA00001944"/>
    </source>
</evidence>
<comment type="cofactor">
    <cofactor evidence="1">
        <name>a monovalent cation</name>
        <dbReference type="ChEBI" id="CHEBI:60242"/>
    </cofactor>
</comment>
<dbReference type="InterPro" id="IPR018109">
    <property type="entry name" value="Folylpolyglutamate_synth_CS"/>
</dbReference>
<dbReference type="OrthoDB" id="5212574at2759"/>
<dbReference type="PROSITE" id="PS01012">
    <property type="entry name" value="FOLYLPOLYGLU_SYNT_2"/>
    <property type="match status" value="1"/>
</dbReference>
<dbReference type="GO" id="GO:0005743">
    <property type="term" value="C:mitochondrial inner membrane"/>
    <property type="evidence" value="ECO:0007669"/>
    <property type="project" value="UniProtKB-SubCell"/>
</dbReference>
<sequence>MAAFLRKGPASRPWASLHSATRCSSLIFSRAISKERSFEKAVELLETLQSNKQVVKTLSTSGQDANAVAIPEMLGLLRKVGYPPEDFTDRLNFIHVAGTKGKGSVCAMVESILLQYKGSTGESQKGTLGKIGLYTSPHLTTVRERIRIDGITLSKRIFARHFFSLWDRFSNADCETRPSYFRYLTIMALHTFIQEGVETAIIECGIGGEYDSTNILPQGSVTATGITSLGIDHVGMLGETIEEIAWHKAGIMKGGVPAFTVKQSPDAQGVLEKRASEKGADLAVVEPSSATEELKLGLGGEFQNENAALATSLAACHLRRLGICRDVPEPGPTALDTLPGNFVAGLQTVEWPGRCQILKDGNLTWYLDGAHTSDSIRAAATWFHGHLVQAQAEPNPPSATMLIFNQEDRDVERAICKPGARAQARAPAT</sequence>
<keyword evidence="15 22" id="KW-0460">Magnesium</keyword>
<organism evidence="23 24">
    <name type="scientific">Hyaloscypha bicolor E</name>
    <dbReference type="NCBI Taxonomy" id="1095630"/>
    <lineage>
        <taxon>Eukaryota</taxon>
        <taxon>Fungi</taxon>
        <taxon>Dikarya</taxon>
        <taxon>Ascomycota</taxon>
        <taxon>Pezizomycotina</taxon>
        <taxon>Leotiomycetes</taxon>
        <taxon>Helotiales</taxon>
        <taxon>Hyaloscyphaceae</taxon>
        <taxon>Hyaloscypha</taxon>
        <taxon>Hyaloscypha bicolor</taxon>
    </lineage>
</organism>
<feature type="binding site" evidence="22">
    <location>
        <position position="136"/>
    </location>
    <ligand>
        <name>Mg(2+)</name>
        <dbReference type="ChEBI" id="CHEBI:18420"/>
        <label>1</label>
    </ligand>
</feature>
<dbReference type="UniPathway" id="UPA00850"/>
<dbReference type="Gene3D" id="3.40.1190.10">
    <property type="entry name" value="Mur-like, catalytic domain"/>
    <property type="match status" value="1"/>
</dbReference>
<evidence type="ECO:0000256" key="19">
    <source>
        <dbReference type="ARBA" id="ARBA00030876"/>
    </source>
</evidence>
<dbReference type="GO" id="GO:0046872">
    <property type="term" value="F:metal ion binding"/>
    <property type="evidence" value="ECO:0007669"/>
    <property type="project" value="UniProtKB-KW"/>
</dbReference>
<dbReference type="NCBIfam" id="TIGR01499">
    <property type="entry name" value="folC"/>
    <property type="match status" value="1"/>
</dbReference>
<feature type="binding site" evidence="22">
    <location>
        <position position="233"/>
    </location>
    <ligand>
        <name>Mg(2+)</name>
        <dbReference type="ChEBI" id="CHEBI:18420"/>
        <label>1</label>
    </ligand>
</feature>
<dbReference type="AlphaFoldDB" id="A0A2J6SU71"/>